<reference evidence="6 7" key="1">
    <citation type="journal article" date="2011" name="Genome Res.">
        <title>Phylogeny-wide analysis of social amoeba genomes highlights ancient origins for complex intercellular communication.</title>
        <authorList>
            <person name="Heidel A.J."/>
            <person name="Lawal H.M."/>
            <person name="Felder M."/>
            <person name="Schilde C."/>
            <person name="Helps N.R."/>
            <person name="Tunggal B."/>
            <person name="Rivero F."/>
            <person name="John U."/>
            <person name="Schleicher M."/>
            <person name="Eichinger L."/>
            <person name="Platzer M."/>
            <person name="Noegel A.A."/>
            <person name="Schaap P."/>
            <person name="Gloeckner G."/>
        </authorList>
    </citation>
    <scope>NUCLEOTIDE SEQUENCE [LARGE SCALE GENOMIC DNA]</scope>
    <source>
        <strain evidence="7">ATCC 26659 / Pp 5 / PN500</strain>
    </source>
</reference>
<evidence type="ECO:0000256" key="2">
    <source>
        <dbReference type="PROSITE-ProRule" id="PRU00035"/>
    </source>
</evidence>
<comment type="caution">
    <text evidence="6">The sequence shown here is derived from an EMBL/GenBank/DDBJ whole genome shotgun (WGS) entry which is preliminary data.</text>
</comment>
<feature type="region of interest" description="Disordered" evidence="4">
    <location>
        <begin position="229"/>
        <end position="295"/>
    </location>
</feature>
<gene>
    <name evidence="6" type="ORF">PPL_05077</name>
</gene>
<dbReference type="Proteomes" id="UP000001396">
    <property type="component" value="Unassembled WGS sequence"/>
</dbReference>
<feature type="compositionally biased region" description="Low complexity" evidence="4">
    <location>
        <begin position="76"/>
        <end position="87"/>
    </location>
</feature>
<feature type="compositionally biased region" description="Low complexity" evidence="4">
    <location>
        <begin position="479"/>
        <end position="494"/>
    </location>
</feature>
<name>D3B9D3_HETP5</name>
<dbReference type="STRING" id="670386.D3B9D3"/>
<feature type="coiled-coil region" evidence="3">
    <location>
        <begin position="184"/>
        <end position="211"/>
    </location>
</feature>
<dbReference type="PROSITE" id="PS50014">
    <property type="entry name" value="BROMODOMAIN_2"/>
    <property type="match status" value="1"/>
</dbReference>
<dbReference type="InParanoid" id="D3B9D3"/>
<proteinExistence type="predicted"/>
<dbReference type="PANTHER" id="PTHR15398:SF4">
    <property type="entry name" value="BROMODOMAIN-CONTAINING PROTEIN 8 ISOFORM X1"/>
    <property type="match status" value="1"/>
</dbReference>
<evidence type="ECO:0000256" key="3">
    <source>
        <dbReference type="SAM" id="Coils"/>
    </source>
</evidence>
<feature type="region of interest" description="Disordered" evidence="4">
    <location>
        <begin position="408"/>
        <end position="536"/>
    </location>
</feature>
<dbReference type="SUPFAM" id="SSF47370">
    <property type="entry name" value="Bromodomain"/>
    <property type="match status" value="1"/>
</dbReference>
<keyword evidence="1 2" id="KW-0103">Bromodomain</keyword>
<evidence type="ECO:0000313" key="7">
    <source>
        <dbReference type="Proteomes" id="UP000001396"/>
    </source>
</evidence>
<feature type="compositionally biased region" description="Low complexity" evidence="4">
    <location>
        <begin position="409"/>
        <end position="455"/>
    </location>
</feature>
<dbReference type="GO" id="GO:0035267">
    <property type="term" value="C:NuA4 histone acetyltransferase complex"/>
    <property type="evidence" value="ECO:0007669"/>
    <property type="project" value="TreeGrafter"/>
</dbReference>
<evidence type="ECO:0000259" key="5">
    <source>
        <dbReference type="PROSITE" id="PS50014"/>
    </source>
</evidence>
<feature type="compositionally biased region" description="Acidic residues" evidence="4">
    <location>
        <begin position="1"/>
        <end position="20"/>
    </location>
</feature>
<sequence length="536" mass="59597">MDEEDDDRLNEDVEDVDVEEQQPKEDVIMFDTDDTAVGGNTTTTSAPITIQDDDDDDNDNDEEEEAVVDEDDDKSGSSSASTSSPTSMESILTFTNDDIKTFTTTSLISLLLIHAISKISSSSGNTDNNETSIDWHNIYKQFIDKLKQLNKLSQFFINDTQLQSIEKNLLTPKDLEISIKDLLVVEIRKSINDLEVNINNLQEEIKSRDDSKLSSLSLTSIDEVSLEASTPSNSSVIEEPLSPLNPTTTTTTTTTNTKVKASSTPVQQQPSTPDINEDTKQQQLLRSQQQQEDEKNNKIIMGQMQKVWKALNSHRYASIFRYPITHDEAPDYDEYIKHRMDLTTLKKNLDDGLYSNSSEFNGDLQLIFSNAMEYNAPNSEIYNYAVSMKKYTDKEMDMILTTENMLHNTGTTPLRSSRSSSTTPSPSIRGRKSTTTTTTTTTTSSANNSSSTTPTRGGSKRDSAPSTPLNDDVDEVKTPQVEESPSPQSSSAKPKANRRGRTSKPAASTPTEQKKTTKRQRTSRTEEKSTVSSDES</sequence>
<feature type="region of interest" description="Disordered" evidence="4">
    <location>
        <begin position="1"/>
        <end position="87"/>
    </location>
</feature>
<organism evidence="6 7">
    <name type="scientific">Heterostelium pallidum (strain ATCC 26659 / Pp 5 / PN500)</name>
    <name type="common">Cellular slime mold</name>
    <name type="synonym">Polysphondylium pallidum</name>
    <dbReference type="NCBI Taxonomy" id="670386"/>
    <lineage>
        <taxon>Eukaryota</taxon>
        <taxon>Amoebozoa</taxon>
        <taxon>Evosea</taxon>
        <taxon>Eumycetozoa</taxon>
        <taxon>Dictyostelia</taxon>
        <taxon>Acytosteliales</taxon>
        <taxon>Acytosteliaceae</taxon>
        <taxon>Heterostelium</taxon>
    </lineage>
</organism>
<keyword evidence="7" id="KW-1185">Reference proteome</keyword>
<dbReference type="EMBL" id="ADBJ01000022">
    <property type="protein sequence ID" value="EFA81845.1"/>
    <property type="molecule type" value="Genomic_DNA"/>
</dbReference>
<feature type="domain" description="Bromo" evidence="5">
    <location>
        <begin position="312"/>
        <end position="382"/>
    </location>
</feature>
<dbReference type="PANTHER" id="PTHR15398">
    <property type="entry name" value="BROMODOMAIN-CONTAINING PROTEIN 8"/>
    <property type="match status" value="1"/>
</dbReference>
<protein>
    <submittedName>
        <fullName evidence="6">Bromodomain-containing protein</fullName>
    </submittedName>
</protein>
<dbReference type="Gene3D" id="1.20.920.10">
    <property type="entry name" value="Bromodomain-like"/>
    <property type="match status" value="1"/>
</dbReference>
<evidence type="ECO:0000313" key="6">
    <source>
        <dbReference type="EMBL" id="EFA81845.1"/>
    </source>
</evidence>
<feature type="compositionally biased region" description="Low complexity" evidence="4">
    <location>
        <begin position="281"/>
        <end position="290"/>
    </location>
</feature>
<keyword evidence="3" id="KW-0175">Coiled coil</keyword>
<feature type="compositionally biased region" description="Polar residues" evidence="4">
    <location>
        <begin position="38"/>
        <end position="48"/>
    </location>
</feature>
<dbReference type="RefSeq" id="XP_020433962.1">
    <property type="nucleotide sequence ID" value="XM_020575973.1"/>
</dbReference>
<feature type="compositionally biased region" description="Acidic residues" evidence="4">
    <location>
        <begin position="51"/>
        <end position="73"/>
    </location>
</feature>
<dbReference type="PRINTS" id="PR00503">
    <property type="entry name" value="BROMODOMAIN"/>
</dbReference>
<dbReference type="AlphaFoldDB" id="D3B9D3"/>
<accession>D3B9D3</accession>
<dbReference type="Pfam" id="PF00439">
    <property type="entry name" value="Bromodomain"/>
    <property type="match status" value="1"/>
</dbReference>
<dbReference type="InterPro" id="IPR001487">
    <property type="entry name" value="Bromodomain"/>
</dbReference>
<dbReference type="SMART" id="SM00297">
    <property type="entry name" value="BROMO"/>
    <property type="match status" value="1"/>
</dbReference>
<evidence type="ECO:0000256" key="1">
    <source>
        <dbReference type="ARBA" id="ARBA00023117"/>
    </source>
</evidence>
<feature type="compositionally biased region" description="Low complexity" evidence="4">
    <location>
        <begin position="247"/>
        <end position="257"/>
    </location>
</feature>
<dbReference type="GeneID" id="31360563"/>
<dbReference type="InterPro" id="IPR036427">
    <property type="entry name" value="Bromodomain-like_sf"/>
</dbReference>
<dbReference type="CDD" id="cd04369">
    <property type="entry name" value="Bromodomain"/>
    <property type="match status" value="1"/>
</dbReference>
<evidence type="ECO:0000256" key="4">
    <source>
        <dbReference type="SAM" id="MobiDB-lite"/>
    </source>
</evidence>
<feature type="compositionally biased region" description="Polar residues" evidence="4">
    <location>
        <begin position="258"/>
        <end position="274"/>
    </location>
</feature>